<dbReference type="InterPro" id="IPR050652">
    <property type="entry name" value="AN1_A20_ZnFinger"/>
</dbReference>
<accession>A0A2T9Z0P9</accession>
<dbReference type="GO" id="GO:0008270">
    <property type="term" value="F:zinc ion binding"/>
    <property type="evidence" value="ECO:0007669"/>
    <property type="project" value="UniProtKB-KW"/>
</dbReference>
<keyword evidence="6" id="KW-1185">Reference proteome</keyword>
<dbReference type="Proteomes" id="UP000245609">
    <property type="component" value="Unassembled WGS sequence"/>
</dbReference>
<evidence type="ECO:0000256" key="2">
    <source>
        <dbReference type="ARBA" id="ARBA00022771"/>
    </source>
</evidence>
<evidence type="ECO:0000256" key="3">
    <source>
        <dbReference type="ARBA" id="ARBA00022833"/>
    </source>
</evidence>
<dbReference type="SUPFAM" id="SSF118310">
    <property type="entry name" value="AN1-like Zinc finger"/>
    <property type="match status" value="1"/>
</dbReference>
<dbReference type="SMART" id="SM00154">
    <property type="entry name" value="ZnF_AN1"/>
    <property type="match status" value="1"/>
</dbReference>
<dbReference type="InterPro" id="IPR035896">
    <property type="entry name" value="AN1-like_Znf"/>
</dbReference>
<dbReference type="STRING" id="133381.A0A2T9Z0P9"/>
<dbReference type="Gene3D" id="4.10.1110.10">
    <property type="entry name" value="AN1-like Zinc finger"/>
    <property type="match status" value="1"/>
</dbReference>
<dbReference type="PANTHER" id="PTHR10634">
    <property type="entry name" value="AN1-TYPE ZINC FINGER PROTEIN"/>
    <property type="match status" value="1"/>
</dbReference>
<dbReference type="PANTHER" id="PTHR10634:SF67">
    <property type="entry name" value="AN1-TYPE ZINC FINGER PROTEIN 3"/>
    <property type="match status" value="1"/>
</dbReference>
<reference evidence="5 6" key="1">
    <citation type="journal article" date="2018" name="MBio">
        <title>Comparative Genomics Reveals the Core Gene Toolbox for the Fungus-Insect Symbiosis.</title>
        <authorList>
            <person name="Wang Y."/>
            <person name="Stata M."/>
            <person name="Wang W."/>
            <person name="Stajich J.E."/>
            <person name="White M.M."/>
            <person name="Moncalvo J.M."/>
        </authorList>
    </citation>
    <scope>NUCLEOTIDE SEQUENCE [LARGE SCALE GENOMIC DNA]</scope>
    <source>
        <strain evidence="5 6">SC-DP-2</strain>
    </source>
</reference>
<evidence type="ECO:0000313" key="6">
    <source>
        <dbReference type="Proteomes" id="UP000245609"/>
    </source>
</evidence>
<evidence type="ECO:0000313" key="5">
    <source>
        <dbReference type="EMBL" id="PVU98161.1"/>
    </source>
</evidence>
<protein>
    <recommendedName>
        <fullName evidence="4">AN1-type domain-containing protein</fullName>
    </recommendedName>
</protein>
<dbReference type="OrthoDB" id="428577at2759"/>
<evidence type="ECO:0000256" key="1">
    <source>
        <dbReference type="ARBA" id="ARBA00022723"/>
    </source>
</evidence>
<feature type="domain" description="AN1-type" evidence="4">
    <location>
        <begin position="63"/>
        <end position="103"/>
    </location>
</feature>
<dbReference type="EMBL" id="MBFS01002396">
    <property type="protein sequence ID" value="PVU98161.1"/>
    <property type="molecule type" value="Genomic_DNA"/>
</dbReference>
<organism evidence="5 6">
    <name type="scientific">Smittium megazygosporum</name>
    <dbReference type="NCBI Taxonomy" id="133381"/>
    <lineage>
        <taxon>Eukaryota</taxon>
        <taxon>Fungi</taxon>
        <taxon>Fungi incertae sedis</taxon>
        <taxon>Zoopagomycota</taxon>
        <taxon>Kickxellomycotina</taxon>
        <taxon>Harpellomycetes</taxon>
        <taxon>Harpellales</taxon>
        <taxon>Legeriomycetaceae</taxon>
        <taxon>Smittium</taxon>
    </lineage>
</organism>
<comment type="caution">
    <text evidence="5">The sequence shown here is derived from an EMBL/GenBank/DDBJ whole genome shotgun (WGS) entry which is preliminary data.</text>
</comment>
<keyword evidence="3" id="KW-0862">Zinc</keyword>
<gene>
    <name evidence="5" type="ORF">BB560_005702</name>
</gene>
<sequence length="131" mass="15195">PLTQPQHQPQRYFSFLFSSCTLINIQSLDFKMEKNSDSQIPPEFCINNCGFYGKPASSLKGRCAMCRARIPLVKQTTNKCRCDKVFCDVHKFPDLHSCDFDFLQRDRSELLKKNPRINDQPKGGRTFTRID</sequence>
<evidence type="ECO:0000259" key="4">
    <source>
        <dbReference type="SMART" id="SM00154"/>
    </source>
</evidence>
<name>A0A2T9Z0P9_9FUNG</name>
<proteinExistence type="predicted"/>
<keyword evidence="2" id="KW-0863">Zinc-finger</keyword>
<keyword evidence="1" id="KW-0479">Metal-binding</keyword>
<dbReference type="InterPro" id="IPR000058">
    <property type="entry name" value="Znf_AN1"/>
</dbReference>
<feature type="non-terminal residue" evidence="5">
    <location>
        <position position="1"/>
    </location>
</feature>
<dbReference type="AlphaFoldDB" id="A0A2T9Z0P9"/>